<keyword evidence="7" id="KW-0289">Folate biosynthesis</keyword>
<keyword evidence="6" id="KW-0067">ATP-binding</keyword>
<dbReference type="UniPathway" id="UPA00077">
    <property type="reaction ID" value="UER00155"/>
</dbReference>
<dbReference type="InterPro" id="IPR000550">
    <property type="entry name" value="Hppk"/>
</dbReference>
<feature type="domain" description="7,8-dihydro-6-hydroxymethylpterin-pyrophosphokinase" evidence="8">
    <location>
        <begin position="5"/>
        <end position="136"/>
    </location>
</feature>
<evidence type="ECO:0000256" key="6">
    <source>
        <dbReference type="ARBA" id="ARBA00022840"/>
    </source>
</evidence>
<evidence type="ECO:0000313" key="9">
    <source>
        <dbReference type="EMBL" id="CAB4585191.1"/>
    </source>
</evidence>
<keyword evidence="5" id="KW-0418">Kinase</keyword>
<evidence type="ECO:0000256" key="1">
    <source>
        <dbReference type="ARBA" id="ARBA00005051"/>
    </source>
</evidence>
<accession>A0A6J6F8N0</accession>
<evidence type="ECO:0000256" key="5">
    <source>
        <dbReference type="ARBA" id="ARBA00022777"/>
    </source>
</evidence>
<dbReference type="EMBL" id="CAEZTZ010000064">
    <property type="protein sequence ID" value="CAB4585191.1"/>
    <property type="molecule type" value="Genomic_DNA"/>
</dbReference>
<keyword evidence="3" id="KW-0808">Transferase</keyword>
<evidence type="ECO:0000256" key="2">
    <source>
        <dbReference type="ARBA" id="ARBA00013253"/>
    </source>
</evidence>
<dbReference type="Pfam" id="PF01288">
    <property type="entry name" value="HPPK"/>
    <property type="match status" value="1"/>
</dbReference>
<dbReference type="GO" id="GO:0005524">
    <property type="term" value="F:ATP binding"/>
    <property type="evidence" value="ECO:0007669"/>
    <property type="project" value="UniProtKB-KW"/>
</dbReference>
<dbReference type="EC" id="2.7.6.3" evidence="2"/>
<organism evidence="9">
    <name type="scientific">freshwater metagenome</name>
    <dbReference type="NCBI Taxonomy" id="449393"/>
    <lineage>
        <taxon>unclassified sequences</taxon>
        <taxon>metagenomes</taxon>
        <taxon>ecological metagenomes</taxon>
    </lineage>
</organism>
<dbReference type="GO" id="GO:0046656">
    <property type="term" value="P:folic acid biosynthetic process"/>
    <property type="evidence" value="ECO:0007669"/>
    <property type="project" value="UniProtKB-KW"/>
</dbReference>
<evidence type="ECO:0000256" key="4">
    <source>
        <dbReference type="ARBA" id="ARBA00022741"/>
    </source>
</evidence>
<evidence type="ECO:0000256" key="7">
    <source>
        <dbReference type="ARBA" id="ARBA00022909"/>
    </source>
</evidence>
<name>A0A6J6F8N0_9ZZZZ</name>
<dbReference type="Gene3D" id="3.30.70.560">
    <property type="entry name" value="7,8-Dihydro-6-hydroxymethylpterin-pyrophosphokinase HPPK"/>
    <property type="match status" value="1"/>
</dbReference>
<dbReference type="SUPFAM" id="SSF55083">
    <property type="entry name" value="6-hydroxymethyl-7,8-dihydropterin pyrophosphokinase, HPPK"/>
    <property type="match status" value="1"/>
</dbReference>
<evidence type="ECO:0000259" key="8">
    <source>
        <dbReference type="Pfam" id="PF01288"/>
    </source>
</evidence>
<dbReference type="InterPro" id="IPR035907">
    <property type="entry name" value="Hppk_sf"/>
</dbReference>
<dbReference type="PANTHER" id="PTHR43071">
    <property type="entry name" value="2-AMINO-4-HYDROXY-6-HYDROXYMETHYLDIHYDROPTERIDINE PYROPHOSPHOKINASE"/>
    <property type="match status" value="1"/>
</dbReference>
<dbReference type="CDD" id="cd00483">
    <property type="entry name" value="HPPK"/>
    <property type="match status" value="1"/>
</dbReference>
<dbReference type="NCBIfam" id="TIGR01498">
    <property type="entry name" value="folK"/>
    <property type="match status" value="1"/>
</dbReference>
<dbReference type="GO" id="GO:0003848">
    <property type="term" value="F:2-amino-4-hydroxy-6-hydroxymethyldihydropteridine diphosphokinase activity"/>
    <property type="evidence" value="ECO:0007669"/>
    <property type="project" value="UniProtKB-EC"/>
</dbReference>
<protein>
    <recommendedName>
        <fullName evidence="2">2-amino-4-hydroxy-6-hydroxymethyldihydropteridine diphosphokinase</fullName>
        <ecNumber evidence="2">2.7.6.3</ecNumber>
    </recommendedName>
</protein>
<proteinExistence type="predicted"/>
<reference evidence="9" key="1">
    <citation type="submission" date="2020-05" db="EMBL/GenBank/DDBJ databases">
        <authorList>
            <person name="Chiriac C."/>
            <person name="Salcher M."/>
            <person name="Ghai R."/>
            <person name="Kavagutti S V."/>
        </authorList>
    </citation>
    <scope>NUCLEOTIDE SEQUENCE</scope>
</reference>
<dbReference type="GO" id="GO:0046654">
    <property type="term" value="P:tetrahydrofolate biosynthetic process"/>
    <property type="evidence" value="ECO:0007669"/>
    <property type="project" value="UniProtKB-UniPathway"/>
</dbReference>
<evidence type="ECO:0000256" key="3">
    <source>
        <dbReference type="ARBA" id="ARBA00022679"/>
    </source>
</evidence>
<sequence>MIRAVIAMGANLGDRSDTIASAIERLGATDGVDLVAVSELVETVAIRPDGPDDTHPNYLNGVAIVDTTLSAASLLAVLHSIEDDHGRTRTERWGDRTLDLDLIVFGDVIEDGNIVIPHPRAHERSFVLGPWLSLDPDAAIPGRGLVRELPAAVSA</sequence>
<dbReference type="GO" id="GO:0016301">
    <property type="term" value="F:kinase activity"/>
    <property type="evidence" value="ECO:0007669"/>
    <property type="project" value="UniProtKB-KW"/>
</dbReference>
<comment type="pathway">
    <text evidence="1">Cofactor biosynthesis; tetrahydrofolate biosynthesis; 2-amino-4-hydroxy-6-hydroxymethyl-7,8-dihydropteridine diphosphate from 7,8-dihydroneopterin triphosphate: step 4/4.</text>
</comment>
<dbReference type="AlphaFoldDB" id="A0A6J6F8N0"/>
<dbReference type="PANTHER" id="PTHR43071:SF1">
    <property type="entry name" value="2-AMINO-4-HYDROXY-6-HYDROXYMETHYLDIHYDROPTERIDINE PYROPHOSPHOKINASE"/>
    <property type="match status" value="1"/>
</dbReference>
<keyword evidence="4" id="KW-0547">Nucleotide-binding</keyword>
<gene>
    <name evidence="9" type="ORF">UFOPK1767_00585</name>
</gene>